<gene>
    <name evidence="8" type="ORF">SK128_010468</name>
</gene>
<feature type="domain" description="TGF-beta family profile" evidence="7">
    <location>
        <begin position="119"/>
        <end position="241"/>
    </location>
</feature>
<dbReference type="Proteomes" id="UP001381693">
    <property type="component" value="Unassembled WGS sequence"/>
</dbReference>
<comment type="similarity">
    <text evidence="2 6">Belongs to the TGF-beta family.</text>
</comment>
<evidence type="ECO:0000256" key="1">
    <source>
        <dbReference type="ARBA" id="ARBA00004613"/>
    </source>
</evidence>
<comment type="caution">
    <text evidence="8">The sequence shown here is derived from an EMBL/GenBank/DDBJ whole genome shotgun (WGS) entry which is preliminary data.</text>
</comment>
<protein>
    <recommendedName>
        <fullName evidence="7">TGF-beta family profile domain-containing protein</fullName>
    </recommendedName>
</protein>
<dbReference type="InterPro" id="IPR001839">
    <property type="entry name" value="TGF-b_C"/>
</dbReference>
<reference evidence="8 9" key="1">
    <citation type="submission" date="2023-11" db="EMBL/GenBank/DDBJ databases">
        <title>Halocaridina rubra genome assembly.</title>
        <authorList>
            <person name="Smith C."/>
        </authorList>
    </citation>
    <scope>NUCLEOTIDE SEQUENCE [LARGE SCALE GENOMIC DNA]</scope>
    <source>
        <strain evidence="8">EP-1</strain>
        <tissue evidence="8">Whole</tissue>
    </source>
</reference>
<organism evidence="8 9">
    <name type="scientific">Halocaridina rubra</name>
    <name type="common">Hawaiian red shrimp</name>
    <dbReference type="NCBI Taxonomy" id="373956"/>
    <lineage>
        <taxon>Eukaryota</taxon>
        <taxon>Metazoa</taxon>
        <taxon>Ecdysozoa</taxon>
        <taxon>Arthropoda</taxon>
        <taxon>Crustacea</taxon>
        <taxon>Multicrustacea</taxon>
        <taxon>Malacostraca</taxon>
        <taxon>Eumalacostraca</taxon>
        <taxon>Eucarida</taxon>
        <taxon>Decapoda</taxon>
        <taxon>Pleocyemata</taxon>
        <taxon>Caridea</taxon>
        <taxon>Atyoidea</taxon>
        <taxon>Atyidae</taxon>
        <taxon>Halocaridina</taxon>
    </lineage>
</organism>
<dbReference type="GO" id="GO:0005125">
    <property type="term" value="F:cytokine activity"/>
    <property type="evidence" value="ECO:0007669"/>
    <property type="project" value="TreeGrafter"/>
</dbReference>
<evidence type="ECO:0000313" key="9">
    <source>
        <dbReference type="Proteomes" id="UP001381693"/>
    </source>
</evidence>
<dbReference type="PROSITE" id="PS00250">
    <property type="entry name" value="TGF_BETA_1"/>
    <property type="match status" value="1"/>
</dbReference>
<dbReference type="SUPFAM" id="SSF57501">
    <property type="entry name" value="Cystine-knot cytokines"/>
    <property type="match status" value="1"/>
</dbReference>
<evidence type="ECO:0000313" key="8">
    <source>
        <dbReference type="EMBL" id="KAK7080550.1"/>
    </source>
</evidence>
<dbReference type="Gene3D" id="2.10.90.10">
    <property type="entry name" value="Cystine-knot cytokines"/>
    <property type="match status" value="1"/>
</dbReference>
<evidence type="ECO:0000256" key="6">
    <source>
        <dbReference type="RuleBase" id="RU000354"/>
    </source>
</evidence>
<evidence type="ECO:0000256" key="5">
    <source>
        <dbReference type="ARBA" id="ARBA00023157"/>
    </source>
</evidence>
<comment type="subcellular location">
    <subcellularLocation>
        <location evidence="1">Secreted</location>
    </subcellularLocation>
</comment>
<dbReference type="InterPro" id="IPR017948">
    <property type="entry name" value="TGFb_CS"/>
</dbReference>
<evidence type="ECO:0000259" key="7">
    <source>
        <dbReference type="PROSITE" id="PS51362"/>
    </source>
</evidence>
<dbReference type="GO" id="GO:0005615">
    <property type="term" value="C:extracellular space"/>
    <property type="evidence" value="ECO:0007669"/>
    <property type="project" value="TreeGrafter"/>
</dbReference>
<evidence type="ECO:0000256" key="2">
    <source>
        <dbReference type="ARBA" id="ARBA00006656"/>
    </source>
</evidence>
<dbReference type="PROSITE" id="PS51362">
    <property type="entry name" value="TGF_BETA_2"/>
    <property type="match status" value="1"/>
</dbReference>
<accession>A0AAN8X9Y6</accession>
<keyword evidence="9" id="KW-1185">Reference proteome</keyword>
<dbReference type="GO" id="GO:0008083">
    <property type="term" value="F:growth factor activity"/>
    <property type="evidence" value="ECO:0007669"/>
    <property type="project" value="UniProtKB-KW"/>
</dbReference>
<dbReference type="EMBL" id="JAXCGZ010005869">
    <property type="protein sequence ID" value="KAK7080550.1"/>
    <property type="molecule type" value="Genomic_DNA"/>
</dbReference>
<sequence length="242" mass="26701">MSRSVSGTLSDVIGFTPLYPFSIKDYNCVSLRMTLISRHPRHSQSQGTIIAQNAMSTSKTSGWITVDLSEAVKSWVSDGLTEVPVDISCPTCGGRKSHVSLVPDQKPFVIITMQPPKIRQQRSTVECSSSTVGGCCRASMNVTIAQMGWEDWIFQPTSFDFYYCRGHCNPSTSGHSSDTSNYIDMLNRLIRQQPRGSARQAALMPCCSPTSYVPIDIMYIKNSTLHIERINDLIVESCGCIG</sequence>
<keyword evidence="5" id="KW-1015">Disulfide bond</keyword>
<dbReference type="Gene3D" id="2.60.120.970">
    <property type="match status" value="1"/>
</dbReference>
<proteinExistence type="inferred from homology"/>
<dbReference type="AlphaFoldDB" id="A0AAN8X9Y6"/>
<evidence type="ECO:0000256" key="4">
    <source>
        <dbReference type="ARBA" id="ARBA00023030"/>
    </source>
</evidence>
<dbReference type="PANTHER" id="PTHR11848:SF262">
    <property type="entry name" value="LD29161P"/>
    <property type="match status" value="1"/>
</dbReference>
<dbReference type="SMART" id="SM00204">
    <property type="entry name" value="TGFB"/>
    <property type="match status" value="1"/>
</dbReference>
<evidence type="ECO:0000256" key="3">
    <source>
        <dbReference type="ARBA" id="ARBA00022525"/>
    </source>
</evidence>
<dbReference type="Pfam" id="PF00019">
    <property type="entry name" value="TGF_beta"/>
    <property type="match status" value="1"/>
</dbReference>
<keyword evidence="4 6" id="KW-0339">Growth factor</keyword>
<keyword evidence="3" id="KW-0964">Secreted</keyword>
<dbReference type="InterPro" id="IPR029034">
    <property type="entry name" value="Cystine-knot_cytokine"/>
</dbReference>
<dbReference type="InterPro" id="IPR015615">
    <property type="entry name" value="TGF-beta-rel"/>
</dbReference>
<name>A0AAN8X9Y6_HALRR</name>
<dbReference type="PANTHER" id="PTHR11848">
    <property type="entry name" value="TGF-BETA FAMILY"/>
    <property type="match status" value="1"/>
</dbReference>